<accession>A0A4V1C625</accession>
<sequence>MASPSPLSLADSAHSFACFPLNHAIQHEGKTPSFNGNNVTKRLPLEKQLNSRF</sequence>
<feature type="region of interest" description="Disordered" evidence="1">
    <location>
        <begin position="27"/>
        <end position="53"/>
    </location>
</feature>
<evidence type="ECO:0000313" key="2">
    <source>
        <dbReference type="EMBL" id="QBZ58405.1"/>
    </source>
</evidence>
<evidence type="ECO:0000313" key="3">
    <source>
        <dbReference type="Proteomes" id="UP000294847"/>
    </source>
</evidence>
<protein>
    <submittedName>
        <fullName evidence="2">Uncharacterized protein</fullName>
    </submittedName>
</protein>
<evidence type="ECO:0000256" key="1">
    <source>
        <dbReference type="SAM" id="MobiDB-lite"/>
    </source>
</evidence>
<dbReference type="EMBL" id="CP034206">
    <property type="protein sequence ID" value="QBZ58405.1"/>
    <property type="molecule type" value="Genomic_DNA"/>
</dbReference>
<reference evidence="2 3" key="1">
    <citation type="journal article" date="2019" name="Mol. Biol. Evol.">
        <title>Blast fungal genomes show frequent chromosomal changes, gene gains and losses, and effector gene turnover.</title>
        <authorList>
            <person name="Gomez Luciano L.B."/>
            <person name="Jason Tsai I."/>
            <person name="Chuma I."/>
            <person name="Tosa Y."/>
            <person name="Chen Y.H."/>
            <person name="Li J.Y."/>
            <person name="Li M.Y."/>
            <person name="Jade Lu M.Y."/>
            <person name="Nakayashiki H."/>
            <person name="Li W.H."/>
        </authorList>
    </citation>
    <scope>NUCLEOTIDE SEQUENCE [LARGE SCALE GENOMIC DNA]</scope>
    <source>
        <strain evidence="2">MZ5-1-6</strain>
    </source>
</reference>
<gene>
    <name evidence="2" type="ORF">PoMZ_03357</name>
</gene>
<organism evidence="2 3">
    <name type="scientific">Pyricularia oryzae</name>
    <name type="common">Rice blast fungus</name>
    <name type="synonym">Magnaporthe oryzae</name>
    <dbReference type="NCBI Taxonomy" id="318829"/>
    <lineage>
        <taxon>Eukaryota</taxon>
        <taxon>Fungi</taxon>
        <taxon>Dikarya</taxon>
        <taxon>Ascomycota</taxon>
        <taxon>Pezizomycotina</taxon>
        <taxon>Sordariomycetes</taxon>
        <taxon>Sordariomycetidae</taxon>
        <taxon>Magnaporthales</taxon>
        <taxon>Pyriculariaceae</taxon>
        <taxon>Pyricularia</taxon>
    </lineage>
</organism>
<dbReference type="AlphaFoldDB" id="A0A4V1C625"/>
<name>A0A4V1C625_PYROR</name>
<proteinExistence type="predicted"/>
<dbReference type="Proteomes" id="UP000294847">
    <property type="component" value="Chromosome 3"/>
</dbReference>